<evidence type="ECO:0000256" key="1">
    <source>
        <dbReference type="ARBA" id="ARBA00004141"/>
    </source>
</evidence>
<keyword evidence="5 6" id="KW-0472">Membrane</keyword>
<feature type="transmembrane region" description="Helical" evidence="6">
    <location>
        <begin position="240"/>
        <end position="261"/>
    </location>
</feature>
<dbReference type="InterPro" id="IPR000620">
    <property type="entry name" value="EamA_dom"/>
</dbReference>
<feature type="transmembrane region" description="Helical" evidence="6">
    <location>
        <begin position="61"/>
        <end position="80"/>
    </location>
</feature>
<feature type="transmembrane region" description="Helical" evidence="6">
    <location>
        <begin position="148"/>
        <end position="169"/>
    </location>
</feature>
<dbReference type="InterPro" id="IPR050638">
    <property type="entry name" value="AA-Vitamin_Transporters"/>
</dbReference>
<dbReference type="PANTHER" id="PTHR32322">
    <property type="entry name" value="INNER MEMBRANE TRANSPORTER"/>
    <property type="match status" value="1"/>
</dbReference>
<dbReference type="PANTHER" id="PTHR32322:SF2">
    <property type="entry name" value="EAMA DOMAIN-CONTAINING PROTEIN"/>
    <property type="match status" value="1"/>
</dbReference>
<dbReference type="AlphaFoldDB" id="A0A0R0CQS3"/>
<feature type="transmembrane region" description="Helical" evidence="6">
    <location>
        <begin position="116"/>
        <end position="136"/>
    </location>
</feature>
<feature type="transmembrane region" description="Helical" evidence="6">
    <location>
        <begin position="208"/>
        <end position="228"/>
    </location>
</feature>
<feature type="transmembrane region" description="Helical" evidence="6">
    <location>
        <begin position="268"/>
        <end position="288"/>
    </location>
</feature>
<keyword evidence="9" id="KW-1185">Reference proteome</keyword>
<dbReference type="SUPFAM" id="SSF103481">
    <property type="entry name" value="Multidrug resistance efflux transporter EmrE"/>
    <property type="match status" value="2"/>
</dbReference>
<dbReference type="OrthoDB" id="1524053at2"/>
<keyword evidence="4 6" id="KW-1133">Transmembrane helix</keyword>
<keyword evidence="3 6" id="KW-0812">Transmembrane</keyword>
<dbReference type="InterPro" id="IPR037185">
    <property type="entry name" value="EmrE-like"/>
</dbReference>
<comment type="caution">
    <text evidence="8">The sequence shown here is derived from an EMBL/GenBank/DDBJ whole genome shotgun (WGS) entry which is preliminary data.</text>
</comment>
<name>A0A0R0CQS3_9GAMM</name>
<organism evidence="8 9">
    <name type="scientific">Pseudoxanthomonas dokdonensis</name>
    <dbReference type="NCBI Taxonomy" id="344882"/>
    <lineage>
        <taxon>Bacteria</taxon>
        <taxon>Pseudomonadati</taxon>
        <taxon>Pseudomonadota</taxon>
        <taxon>Gammaproteobacteria</taxon>
        <taxon>Lysobacterales</taxon>
        <taxon>Lysobacteraceae</taxon>
        <taxon>Pseudoxanthomonas</taxon>
    </lineage>
</organism>
<dbReference type="STRING" id="344882.ABB29_12595"/>
<evidence type="ECO:0000256" key="4">
    <source>
        <dbReference type="ARBA" id="ARBA00022989"/>
    </source>
</evidence>
<accession>A0A0R0CQS3</accession>
<sequence length="292" mass="31191">MGFLVLSVLCSVLVSVQLKLAQRRGLDMPTLVTFNYLAASLACALLLRPDWQAVQIGSLPWLRLLLLASVLPAIFLVMAASVREAGIVRTDIAQRLSLLLSLPAAFVWFGERWDGWKLAGLALGMLAMVAILIRSRAGAATHAGPRQWWLPLLVLLGYATVDILLKQVAQGGTPFALSLQIAFVVALLLMLGLLAWRRLHGGHRLRMGALAVGLLVGLTNFGNILFYVKAHRALPDSPAVVFASMNLGVVVLGTWVGTGLFGERLQPINKAGIALAVVAIALIAFSLARPGG</sequence>
<reference evidence="8 9" key="1">
    <citation type="submission" date="2015-05" db="EMBL/GenBank/DDBJ databases">
        <title>Genome sequencing and analysis of members of genus Stenotrophomonas.</title>
        <authorList>
            <person name="Patil P.P."/>
            <person name="Midha S."/>
            <person name="Patil P.B."/>
        </authorList>
    </citation>
    <scope>NUCLEOTIDE SEQUENCE [LARGE SCALE GENOMIC DNA]</scope>
    <source>
        <strain evidence="8 9">DSM 21858</strain>
    </source>
</reference>
<dbReference type="Pfam" id="PF00892">
    <property type="entry name" value="EamA"/>
    <property type="match status" value="1"/>
</dbReference>
<dbReference type="RefSeq" id="WP_057659620.1">
    <property type="nucleotide sequence ID" value="NZ_LDJL01000012.1"/>
</dbReference>
<feature type="domain" description="EamA" evidence="7">
    <location>
        <begin position="3"/>
        <end position="132"/>
    </location>
</feature>
<dbReference type="PATRIC" id="fig|344882.3.peg.896"/>
<dbReference type="GO" id="GO:0016020">
    <property type="term" value="C:membrane"/>
    <property type="evidence" value="ECO:0007669"/>
    <property type="project" value="UniProtKB-SubCell"/>
</dbReference>
<proteinExistence type="inferred from homology"/>
<comment type="similarity">
    <text evidence="2">Belongs to the EamA transporter family.</text>
</comment>
<evidence type="ECO:0000256" key="5">
    <source>
        <dbReference type="ARBA" id="ARBA00023136"/>
    </source>
</evidence>
<evidence type="ECO:0000256" key="6">
    <source>
        <dbReference type="SAM" id="Phobius"/>
    </source>
</evidence>
<feature type="transmembrane region" description="Helical" evidence="6">
    <location>
        <begin position="175"/>
        <end position="196"/>
    </location>
</feature>
<comment type="subcellular location">
    <subcellularLocation>
        <location evidence="1">Membrane</location>
        <topology evidence="1">Multi-pass membrane protein</topology>
    </subcellularLocation>
</comment>
<evidence type="ECO:0000256" key="3">
    <source>
        <dbReference type="ARBA" id="ARBA00022692"/>
    </source>
</evidence>
<evidence type="ECO:0000313" key="8">
    <source>
        <dbReference type="EMBL" id="KRG68618.1"/>
    </source>
</evidence>
<protein>
    <submittedName>
        <fullName evidence="8">Membrane protein</fullName>
    </submittedName>
</protein>
<evidence type="ECO:0000256" key="2">
    <source>
        <dbReference type="ARBA" id="ARBA00007362"/>
    </source>
</evidence>
<evidence type="ECO:0000259" key="7">
    <source>
        <dbReference type="Pfam" id="PF00892"/>
    </source>
</evidence>
<dbReference type="EMBL" id="LDJL01000012">
    <property type="protein sequence ID" value="KRG68618.1"/>
    <property type="molecule type" value="Genomic_DNA"/>
</dbReference>
<gene>
    <name evidence="8" type="ORF">ABB29_12595</name>
</gene>
<evidence type="ECO:0000313" key="9">
    <source>
        <dbReference type="Proteomes" id="UP000052052"/>
    </source>
</evidence>
<dbReference type="Proteomes" id="UP000052052">
    <property type="component" value="Unassembled WGS sequence"/>
</dbReference>
<feature type="transmembrane region" description="Helical" evidence="6">
    <location>
        <begin position="92"/>
        <end position="110"/>
    </location>
</feature>